<feature type="region of interest" description="Disordered" evidence="1">
    <location>
        <begin position="163"/>
        <end position="186"/>
    </location>
</feature>
<evidence type="ECO:0000313" key="4">
    <source>
        <dbReference type="EMBL" id="MCU4728089.1"/>
    </source>
</evidence>
<dbReference type="Gene3D" id="2.40.50.140">
    <property type="entry name" value="Nucleic acid-binding proteins"/>
    <property type="match status" value="1"/>
</dbReference>
<dbReference type="PANTHER" id="PTHR33507">
    <property type="entry name" value="INNER MEMBRANE PROTEIN YBBJ"/>
    <property type="match status" value="1"/>
</dbReference>
<sequence>MVEFLGLDLATLLLLAGAGLVIAEAFAPGAHFIVLGIALFGAGLVGLALPGSLGLLATTVVLAATVMIIGGAALYGYREFDIYGGKGTAQTSDSDSLRGQTGRVVERVTETSGEIKLEAGGFNPYYRARALDSEIEEGAEVIVVDPGGGNVVTVESLEVIEEDEIDRELARGREEEGGREPDIDTA</sequence>
<gene>
    <name evidence="4" type="ORF">OB914_14115</name>
    <name evidence="3" type="ORF">OB916_15620</name>
</gene>
<accession>A0AAE3IGB1</accession>
<dbReference type="Proteomes" id="UP001209746">
    <property type="component" value="Unassembled WGS sequence"/>
</dbReference>
<feature type="transmembrane region" description="Helical" evidence="2">
    <location>
        <begin position="56"/>
        <end position="77"/>
    </location>
</feature>
<feature type="compositionally biased region" description="Basic and acidic residues" evidence="1">
    <location>
        <begin position="167"/>
        <end position="186"/>
    </location>
</feature>
<dbReference type="AlphaFoldDB" id="A0AAE3IGB1"/>
<evidence type="ECO:0000256" key="2">
    <source>
        <dbReference type="SAM" id="Phobius"/>
    </source>
</evidence>
<reference evidence="4" key="1">
    <citation type="submission" date="2023-02" db="EMBL/GenBank/DDBJ databases">
        <title>Enrichment on poylsaccharides allowed isolation of novel metabolic and taxonomic groups of Haloarchaea.</title>
        <authorList>
            <person name="Sorokin D.Y."/>
            <person name="Elcheninov A.G."/>
            <person name="Khizhniak T.V."/>
            <person name="Kolganova T.V."/>
            <person name="Kublanov I.V."/>
        </authorList>
    </citation>
    <scope>NUCLEOTIDE SEQUENCE</scope>
    <source>
        <strain evidence="3 5">HArc-curdl5-1</strain>
        <strain evidence="4">HArc-curdl7</strain>
    </source>
</reference>
<dbReference type="GO" id="GO:0005886">
    <property type="term" value="C:plasma membrane"/>
    <property type="evidence" value="ECO:0007669"/>
    <property type="project" value="TreeGrafter"/>
</dbReference>
<name>A0AAE3IGB1_9EURY</name>
<evidence type="ECO:0000313" key="3">
    <source>
        <dbReference type="EMBL" id="MCU4719478.1"/>
    </source>
</evidence>
<evidence type="ECO:0000313" key="6">
    <source>
        <dbReference type="Proteomes" id="UP001209746"/>
    </source>
</evidence>
<dbReference type="EMBL" id="JAOPKD010000019">
    <property type="protein sequence ID" value="MCU4728089.1"/>
    <property type="molecule type" value="Genomic_DNA"/>
</dbReference>
<keyword evidence="2" id="KW-0472">Membrane</keyword>
<keyword evidence="2" id="KW-0812">Transmembrane</keyword>
<keyword evidence="2" id="KW-1133">Transmembrane helix</keyword>
<dbReference type="EMBL" id="JAOPKC010000029">
    <property type="protein sequence ID" value="MCU4719478.1"/>
    <property type="molecule type" value="Genomic_DNA"/>
</dbReference>
<evidence type="ECO:0000256" key="1">
    <source>
        <dbReference type="SAM" id="MobiDB-lite"/>
    </source>
</evidence>
<comment type="caution">
    <text evidence="4">The sequence shown here is derived from an EMBL/GenBank/DDBJ whole genome shotgun (WGS) entry which is preliminary data.</text>
</comment>
<keyword evidence="5" id="KW-1185">Reference proteome</keyword>
<dbReference type="Proteomes" id="UP001208186">
    <property type="component" value="Unassembled WGS sequence"/>
</dbReference>
<dbReference type="InterPro" id="IPR012340">
    <property type="entry name" value="NA-bd_OB-fold"/>
</dbReference>
<proteinExistence type="predicted"/>
<protein>
    <submittedName>
        <fullName evidence="4">NfeD family protein</fullName>
    </submittedName>
</protein>
<feature type="transmembrane region" description="Helical" evidence="2">
    <location>
        <begin position="33"/>
        <end position="49"/>
    </location>
</feature>
<dbReference type="RefSeq" id="WP_315910223.1">
    <property type="nucleotide sequence ID" value="NZ_JAOPKC010000029.1"/>
</dbReference>
<organism evidence="4 6">
    <name type="scientific">Halapricum hydrolyticum</name>
    <dbReference type="NCBI Taxonomy" id="2979991"/>
    <lineage>
        <taxon>Archaea</taxon>
        <taxon>Methanobacteriati</taxon>
        <taxon>Methanobacteriota</taxon>
        <taxon>Stenosarchaea group</taxon>
        <taxon>Halobacteria</taxon>
        <taxon>Halobacteriales</taxon>
        <taxon>Haloarculaceae</taxon>
        <taxon>Halapricum</taxon>
    </lineage>
</organism>
<dbReference type="InterPro" id="IPR052165">
    <property type="entry name" value="Membrane_assoc_protease"/>
</dbReference>
<dbReference type="PANTHER" id="PTHR33507:SF3">
    <property type="entry name" value="INNER MEMBRANE PROTEIN YBBJ"/>
    <property type="match status" value="1"/>
</dbReference>
<evidence type="ECO:0000313" key="5">
    <source>
        <dbReference type="Proteomes" id="UP001208186"/>
    </source>
</evidence>